<reference evidence="2" key="1">
    <citation type="submission" date="2017-07" db="EMBL/GenBank/DDBJ databases">
        <title>Leptospira spp. isolated from tropical soils.</title>
        <authorList>
            <person name="Thibeaux R."/>
            <person name="Iraola G."/>
            <person name="Ferres I."/>
            <person name="Bierque E."/>
            <person name="Girault D."/>
            <person name="Soupe-Gilbert M.-E."/>
            <person name="Picardeau M."/>
            <person name="Goarant C."/>
        </authorList>
    </citation>
    <scope>NUCLEOTIDE SEQUENCE [LARGE SCALE GENOMIC DNA]</scope>
    <source>
        <strain evidence="2">ATI7-C-A5</strain>
    </source>
</reference>
<comment type="caution">
    <text evidence="2">The sequence shown here is derived from an EMBL/GenBank/DDBJ whole genome shotgun (WGS) entry which is preliminary data.</text>
</comment>
<evidence type="ECO:0000313" key="2">
    <source>
        <dbReference type="EMBL" id="PJZ94559.1"/>
    </source>
</evidence>
<dbReference type="RefSeq" id="WP_100746812.1">
    <property type="nucleotide sequence ID" value="NZ_NPEF02000014.1"/>
</dbReference>
<dbReference type="EMBL" id="NPEF02000014">
    <property type="protein sequence ID" value="MDV6236522.1"/>
    <property type="molecule type" value="Genomic_DNA"/>
</dbReference>
<name>A0A2N0BDB8_9LEPT</name>
<gene>
    <name evidence="1" type="ORF">CH379_012880</name>
    <name evidence="2" type="ORF">CH379_02075</name>
</gene>
<dbReference type="OrthoDB" id="345146at2"/>
<reference evidence="1 3" key="2">
    <citation type="journal article" date="2018" name="Microb. Genom.">
        <title>Deciphering the unexplored Leptospira diversity from soils uncovers genomic evolution to virulence.</title>
        <authorList>
            <person name="Thibeaux R."/>
            <person name="Iraola G."/>
            <person name="Ferres I."/>
            <person name="Bierque E."/>
            <person name="Girault D."/>
            <person name="Soupe-Gilbert M.E."/>
            <person name="Picardeau M."/>
            <person name="Goarant C."/>
        </authorList>
    </citation>
    <scope>NUCLEOTIDE SEQUENCE [LARGE SCALE GENOMIC DNA]</scope>
    <source>
        <strain evidence="1 3">ATI7-C-A5</strain>
    </source>
</reference>
<accession>A0A2N0BDB8</accession>
<dbReference type="Proteomes" id="UP000232122">
    <property type="component" value="Unassembled WGS sequence"/>
</dbReference>
<reference evidence="1" key="3">
    <citation type="submission" date="2023-10" db="EMBL/GenBank/DDBJ databases">
        <authorList>
            <person name="Picardeau M."/>
            <person name="Thibeaux R."/>
        </authorList>
    </citation>
    <scope>NUCLEOTIDE SEQUENCE</scope>
    <source>
        <strain evidence="1">ATI7-C-A5</strain>
    </source>
</reference>
<accession>A0A2N0BL17</accession>
<organism evidence="2">
    <name type="scientific">Leptospira ellisii</name>
    <dbReference type="NCBI Taxonomy" id="2023197"/>
    <lineage>
        <taxon>Bacteria</taxon>
        <taxon>Pseudomonadati</taxon>
        <taxon>Spirochaetota</taxon>
        <taxon>Spirochaetia</taxon>
        <taxon>Leptospirales</taxon>
        <taxon>Leptospiraceae</taxon>
        <taxon>Leptospira</taxon>
    </lineage>
</organism>
<sequence>MSLNKRKLILILLVVSSFTFGVRCSEKRPFVRLENPANAMGRLYVIRPIETALAAWTYEFELRKYKRHFKESSETVSVSVFRLSNGEFYTENLEEGFYRLTIPSKPDVDKILRIEKGKTSFYRFIIFNEKEISMPDFFIKEIIKEDALSDLLENEHLNEVSKR</sequence>
<dbReference type="AlphaFoldDB" id="A0A2N0BDB8"/>
<dbReference type="EMBL" id="NPEF01000011">
    <property type="protein sequence ID" value="PJZ94559.1"/>
    <property type="molecule type" value="Genomic_DNA"/>
</dbReference>
<evidence type="ECO:0000313" key="3">
    <source>
        <dbReference type="Proteomes" id="UP000232122"/>
    </source>
</evidence>
<proteinExistence type="predicted"/>
<protein>
    <submittedName>
        <fullName evidence="2">Uncharacterized protein</fullName>
    </submittedName>
</protein>
<keyword evidence="3" id="KW-1185">Reference proteome</keyword>
<evidence type="ECO:0000313" key="1">
    <source>
        <dbReference type="EMBL" id="MDV6236522.1"/>
    </source>
</evidence>